<evidence type="ECO:0000259" key="7">
    <source>
        <dbReference type="Pfam" id="PF00962"/>
    </source>
</evidence>
<feature type="domain" description="Adenosine deaminase" evidence="7">
    <location>
        <begin position="12"/>
        <end position="106"/>
    </location>
</feature>
<evidence type="ECO:0000256" key="2">
    <source>
        <dbReference type="ARBA" id="ARBA00006676"/>
    </source>
</evidence>
<sequence>MKISRDLLHELPKVELHCHLDGSLRIPTIIDLAQRDKVKLPYTDEDQLKNILSAGKKRGTLEDYIKRFDITLSVMQTPESLTRTAYELAEDAASENVRYIEIRYSPI</sequence>
<dbReference type="GO" id="GO:0005829">
    <property type="term" value="C:cytosol"/>
    <property type="evidence" value="ECO:0007669"/>
    <property type="project" value="TreeGrafter"/>
</dbReference>
<dbReference type="GO" id="GO:0043103">
    <property type="term" value="P:hypoxanthine salvage"/>
    <property type="evidence" value="ECO:0007669"/>
    <property type="project" value="TreeGrafter"/>
</dbReference>
<dbReference type="InterPro" id="IPR001365">
    <property type="entry name" value="A_deaminase_dom"/>
</dbReference>
<proteinExistence type="inferred from homology"/>
<dbReference type="GO" id="GO:0006154">
    <property type="term" value="P:adenosine catabolic process"/>
    <property type="evidence" value="ECO:0007669"/>
    <property type="project" value="TreeGrafter"/>
</dbReference>
<dbReference type="Gene3D" id="3.20.20.140">
    <property type="entry name" value="Metal-dependent hydrolases"/>
    <property type="match status" value="1"/>
</dbReference>
<evidence type="ECO:0000256" key="3">
    <source>
        <dbReference type="ARBA" id="ARBA00012784"/>
    </source>
</evidence>
<accession>A0A382C4T1</accession>
<evidence type="ECO:0000313" key="8">
    <source>
        <dbReference type="EMBL" id="SVB20437.1"/>
    </source>
</evidence>
<dbReference type="EC" id="3.5.4.4" evidence="3"/>
<evidence type="ECO:0000256" key="4">
    <source>
        <dbReference type="ARBA" id="ARBA00022723"/>
    </source>
</evidence>
<comment type="cofactor">
    <cofactor evidence="1">
        <name>Zn(2+)</name>
        <dbReference type="ChEBI" id="CHEBI:29105"/>
    </cofactor>
</comment>
<keyword evidence="4" id="KW-0479">Metal-binding</keyword>
<dbReference type="SUPFAM" id="SSF51556">
    <property type="entry name" value="Metallo-dependent hydrolases"/>
    <property type="match status" value="1"/>
</dbReference>
<evidence type="ECO:0000256" key="1">
    <source>
        <dbReference type="ARBA" id="ARBA00001947"/>
    </source>
</evidence>
<reference evidence="8" key="1">
    <citation type="submission" date="2018-05" db="EMBL/GenBank/DDBJ databases">
        <authorList>
            <person name="Lanie J.A."/>
            <person name="Ng W.-L."/>
            <person name="Kazmierczak K.M."/>
            <person name="Andrzejewski T.M."/>
            <person name="Davidsen T.M."/>
            <person name="Wayne K.J."/>
            <person name="Tettelin H."/>
            <person name="Glass J.I."/>
            <person name="Rusch D."/>
            <person name="Podicherti R."/>
            <person name="Tsui H.-C.T."/>
            <person name="Winkler M.E."/>
        </authorList>
    </citation>
    <scope>NUCLEOTIDE SEQUENCE</scope>
</reference>
<dbReference type="AlphaFoldDB" id="A0A382C4T1"/>
<comment type="similarity">
    <text evidence="2">Belongs to the metallo-dependent hydrolases superfamily. Adenosine and AMP deaminases family.</text>
</comment>
<organism evidence="8">
    <name type="scientific">marine metagenome</name>
    <dbReference type="NCBI Taxonomy" id="408172"/>
    <lineage>
        <taxon>unclassified sequences</taxon>
        <taxon>metagenomes</taxon>
        <taxon>ecological metagenomes</taxon>
    </lineage>
</organism>
<name>A0A382C4T1_9ZZZZ</name>
<evidence type="ECO:0000256" key="5">
    <source>
        <dbReference type="ARBA" id="ARBA00022801"/>
    </source>
</evidence>
<dbReference type="Pfam" id="PF00962">
    <property type="entry name" value="A_deaminase"/>
    <property type="match status" value="1"/>
</dbReference>
<dbReference type="EMBL" id="UINC01032566">
    <property type="protein sequence ID" value="SVB20437.1"/>
    <property type="molecule type" value="Genomic_DNA"/>
</dbReference>
<dbReference type="PANTHER" id="PTHR11409">
    <property type="entry name" value="ADENOSINE DEAMINASE"/>
    <property type="match status" value="1"/>
</dbReference>
<evidence type="ECO:0000256" key="6">
    <source>
        <dbReference type="ARBA" id="ARBA00022833"/>
    </source>
</evidence>
<dbReference type="PANTHER" id="PTHR11409:SF43">
    <property type="entry name" value="ADENOSINE DEAMINASE"/>
    <property type="match status" value="1"/>
</dbReference>
<dbReference type="InterPro" id="IPR006330">
    <property type="entry name" value="Ado/ade_deaminase"/>
</dbReference>
<gene>
    <name evidence="8" type="ORF">METZ01_LOCUS173291</name>
</gene>
<feature type="non-terminal residue" evidence="8">
    <location>
        <position position="107"/>
    </location>
</feature>
<dbReference type="GO" id="GO:0046103">
    <property type="term" value="P:inosine biosynthetic process"/>
    <property type="evidence" value="ECO:0007669"/>
    <property type="project" value="TreeGrafter"/>
</dbReference>
<keyword evidence="5" id="KW-0378">Hydrolase</keyword>
<dbReference type="GO" id="GO:0046872">
    <property type="term" value="F:metal ion binding"/>
    <property type="evidence" value="ECO:0007669"/>
    <property type="project" value="UniProtKB-KW"/>
</dbReference>
<protein>
    <recommendedName>
        <fullName evidence="3">adenosine deaminase</fullName>
        <ecNumber evidence="3">3.5.4.4</ecNumber>
    </recommendedName>
</protein>
<dbReference type="GO" id="GO:0004000">
    <property type="term" value="F:adenosine deaminase activity"/>
    <property type="evidence" value="ECO:0007669"/>
    <property type="project" value="UniProtKB-ARBA"/>
</dbReference>
<dbReference type="InterPro" id="IPR032466">
    <property type="entry name" value="Metal_Hydrolase"/>
</dbReference>
<keyword evidence="6" id="KW-0862">Zinc</keyword>